<keyword evidence="4" id="KW-1185">Reference proteome</keyword>
<dbReference type="InParanoid" id="A0A6P6Y2D2"/>
<dbReference type="PANTHER" id="PTHR24113">
    <property type="entry name" value="RAN GTPASE-ACTIVATING PROTEIN 1"/>
    <property type="match status" value="1"/>
</dbReference>
<dbReference type="Proteomes" id="UP000515146">
    <property type="component" value="Unplaced"/>
</dbReference>
<sequence>MADLIVKSNLSGKKFDKAEDVTDLVEQIRNNNDQIGTLQLDGNSYGIEPLKEIGQSLQTCHNLRHLFLNDMFTSRLKDEIPKALYYLLVGLQSSRAEIVTLNLNDNAIGPVTMPTLLPFLRSEQFISLRQLYLNNCGLGIKGGTMLATVLSGFENLSELVIGRNRLEIDGIVEISSALSKLTTLERLELPQNGTKEEGIIHLCEALKQNRNLKVLNLNDNVLTTTAENLASALITLNKLEVLNLGDCLLKTEGAIIILSALDSLYRDKWCSRIREINISGNEIGSDAKEIIIATVETILETRENDEIKLKLDLSANNFGEETVDELKNHFGSVIDLIIDDDQGSEDEQEQTIGDDDSKLEDSNLSIDNKTSANDELDDNLLADPEALQKYLDTQYTDLESLCKRFFAVSTNGFNKTEKSLNKNTTIEIDALIKFGRKKFLKNESDFNLLNTLLAICGLLKAEDRSKSPRKDADLSGPILALARVAKEFGDDFNQKRCIKDLLLEKVKENRYQTLQNEIYSLIYSF</sequence>
<evidence type="ECO:0000256" key="3">
    <source>
        <dbReference type="ARBA" id="ARBA00022737"/>
    </source>
</evidence>
<organism evidence="4 5">
    <name type="scientific">Dermatophagoides pteronyssinus</name>
    <name type="common">European house dust mite</name>
    <dbReference type="NCBI Taxonomy" id="6956"/>
    <lineage>
        <taxon>Eukaryota</taxon>
        <taxon>Metazoa</taxon>
        <taxon>Ecdysozoa</taxon>
        <taxon>Arthropoda</taxon>
        <taxon>Chelicerata</taxon>
        <taxon>Arachnida</taxon>
        <taxon>Acari</taxon>
        <taxon>Acariformes</taxon>
        <taxon>Sarcoptiformes</taxon>
        <taxon>Astigmata</taxon>
        <taxon>Psoroptidia</taxon>
        <taxon>Analgoidea</taxon>
        <taxon>Pyroglyphidae</taxon>
        <taxon>Dermatophagoidinae</taxon>
        <taxon>Dermatophagoides</taxon>
    </lineage>
</organism>
<dbReference type="KEGG" id="dpte:113792756"/>
<dbReference type="InterPro" id="IPR027038">
    <property type="entry name" value="RanGap"/>
</dbReference>
<dbReference type="GO" id="GO:0048471">
    <property type="term" value="C:perinuclear region of cytoplasm"/>
    <property type="evidence" value="ECO:0007669"/>
    <property type="project" value="TreeGrafter"/>
</dbReference>
<dbReference type="AlphaFoldDB" id="A0A6P6Y2D2"/>
<dbReference type="InterPro" id="IPR032675">
    <property type="entry name" value="LRR_dom_sf"/>
</dbReference>
<dbReference type="CDD" id="cd00116">
    <property type="entry name" value="LRR_RI"/>
    <property type="match status" value="1"/>
</dbReference>
<evidence type="ECO:0000256" key="1">
    <source>
        <dbReference type="ARBA" id="ARBA00022468"/>
    </source>
</evidence>
<dbReference type="GO" id="GO:0005829">
    <property type="term" value="C:cytosol"/>
    <property type="evidence" value="ECO:0007669"/>
    <property type="project" value="TreeGrafter"/>
</dbReference>
<dbReference type="CTD" id="35223"/>
<gene>
    <name evidence="5" type="primary">LOC113792756</name>
</gene>
<dbReference type="GO" id="GO:0031267">
    <property type="term" value="F:small GTPase binding"/>
    <property type="evidence" value="ECO:0007669"/>
    <property type="project" value="TreeGrafter"/>
</dbReference>
<dbReference type="OMA" id="NGSMEAW"/>
<dbReference type="SUPFAM" id="SSF52047">
    <property type="entry name" value="RNI-like"/>
    <property type="match status" value="1"/>
</dbReference>
<dbReference type="Gene3D" id="3.80.10.10">
    <property type="entry name" value="Ribonuclease Inhibitor"/>
    <property type="match status" value="1"/>
</dbReference>
<dbReference type="OrthoDB" id="184583at2759"/>
<dbReference type="GO" id="GO:0005096">
    <property type="term" value="F:GTPase activator activity"/>
    <property type="evidence" value="ECO:0007669"/>
    <property type="project" value="UniProtKB-KW"/>
</dbReference>
<evidence type="ECO:0000313" key="4">
    <source>
        <dbReference type="Proteomes" id="UP000515146"/>
    </source>
</evidence>
<keyword evidence="2" id="KW-0433">Leucine-rich repeat</keyword>
<reference evidence="5" key="1">
    <citation type="submission" date="2025-08" db="UniProtKB">
        <authorList>
            <consortium name="RefSeq"/>
        </authorList>
    </citation>
    <scope>IDENTIFICATION</scope>
    <source>
        <strain evidence="5">Airmid</strain>
    </source>
</reference>
<dbReference type="Gene3D" id="1.25.40.200">
    <property type="entry name" value="Ran-GTPase activating protein 1, C-terminal domain"/>
    <property type="match status" value="1"/>
</dbReference>
<dbReference type="PANTHER" id="PTHR24113:SF12">
    <property type="entry name" value="RAN GTPASE-ACTIVATING PROTEIN 1"/>
    <property type="match status" value="1"/>
</dbReference>
<evidence type="ECO:0000313" key="5">
    <source>
        <dbReference type="RefSeq" id="XP_027198489.1"/>
    </source>
</evidence>
<dbReference type="SUPFAM" id="SSF69099">
    <property type="entry name" value="Ran-GTPase activating protein 1 (RanGAP1), C-terminal domain"/>
    <property type="match status" value="1"/>
</dbReference>
<dbReference type="RefSeq" id="XP_027198489.1">
    <property type="nucleotide sequence ID" value="XM_027342688.1"/>
</dbReference>
<proteinExistence type="predicted"/>
<protein>
    <submittedName>
        <fullName evidence="5">Ran GTPase-activating protein 1-like</fullName>
    </submittedName>
</protein>
<keyword evidence="3" id="KW-0677">Repeat</keyword>
<dbReference type="GO" id="GO:0006913">
    <property type="term" value="P:nucleocytoplasmic transport"/>
    <property type="evidence" value="ECO:0007669"/>
    <property type="project" value="TreeGrafter"/>
</dbReference>
<dbReference type="GO" id="GO:0005634">
    <property type="term" value="C:nucleus"/>
    <property type="evidence" value="ECO:0007669"/>
    <property type="project" value="TreeGrafter"/>
</dbReference>
<dbReference type="GO" id="GO:0007165">
    <property type="term" value="P:signal transduction"/>
    <property type="evidence" value="ECO:0007669"/>
    <property type="project" value="InterPro"/>
</dbReference>
<evidence type="ECO:0000256" key="2">
    <source>
        <dbReference type="ARBA" id="ARBA00022614"/>
    </source>
</evidence>
<dbReference type="SMART" id="SM00368">
    <property type="entry name" value="LRR_RI"/>
    <property type="match status" value="6"/>
</dbReference>
<name>A0A6P6Y2D2_DERPT</name>
<keyword evidence="1" id="KW-0343">GTPase activation</keyword>
<dbReference type="InterPro" id="IPR036720">
    <property type="entry name" value="RanGAP1_C_sf"/>
</dbReference>
<accession>A0A6P6Y2D2</accession>